<dbReference type="InterPro" id="IPR029063">
    <property type="entry name" value="SAM-dependent_MTases_sf"/>
</dbReference>
<dbReference type="CDD" id="cd02440">
    <property type="entry name" value="AdoMet_MTases"/>
    <property type="match status" value="1"/>
</dbReference>
<dbReference type="Pfam" id="PF05175">
    <property type="entry name" value="MTS"/>
    <property type="match status" value="1"/>
</dbReference>
<name>A0ABW4RRK0_9ACTN</name>
<dbReference type="InterPro" id="IPR046977">
    <property type="entry name" value="RsmC/RlmG"/>
</dbReference>
<dbReference type="PANTHER" id="PTHR47816">
    <property type="entry name" value="RIBOSOMAL RNA SMALL SUBUNIT METHYLTRANSFERASE C"/>
    <property type="match status" value="1"/>
</dbReference>
<gene>
    <name evidence="4" type="ORF">ACFSCS_01425</name>
</gene>
<protein>
    <submittedName>
        <fullName evidence="4">Class I SAM-dependent methyltransferase</fullName>
        <ecNumber evidence="4">2.1.1.172</ecNumber>
        <ecNumber evidence="4">2.1.1.174</ecNumber>
    </submittedName>
</protein>
<dbReference type="SUPFAM" id="SSF53335">
    <property type="entry name" value="S-adenosyl-L-methionine-dependent methyltransferases"/>
    <property type="match status" value="1"/>
</dbReference>
<dbReference type="Proteomes" id="UP001597326">
    <property type="component" value="Unassembled WGS sequence"/>
</dbReference>
<dbReference type="GO" id="GO:0052914">
    <property type="term" value="F:16S rRNA (guanine(1207)-N(2))-methyltransferase activity"/>
    <property type="evidence" value="ECO:0007669"/>
    <property type="project" value="UniProtKB-EC"/>
</dbReference>
<dbReference type="RefSeq" id="WP_343871925.1">
    <property type="nucleotide sequence ID" value="NZ_BAAAIX010000003.1"/>
</dbReference>
<keyword evidence="5" id="KW-1185">Reference proteome</keyword>
<sequence>MSHYFTTPEGEEKRREVRATIWGREHVLVTANGVFSGSRLDPATRIMLDELPPPEDGARLLDLGCGYGPIAVALAAECPTSTVDAVDVNERALALTAENARRAGADDRVRTLLPQQADPEVRYDEIWSNPPIRIGKAALHELLLTWLPRLAPQGRAVMVVGKNLGADSLQRWLGEQGWECTRLASHKGFRVLEVRRPVATGAAPTVQRPAGLQ</sequence>
<keyword evidence="1 4" id="KW-0489">Methyltransferase</keyword>
<evidence type="ECO:0000256" key="1">
    <source>
        <dbReference type="ARBA" id="ARBA00022603"/>
    </source>
</evidence>
<dbReference type="InterPro" id="IPR007848">
    <property type="entry name" value="Small_mtfrase_dom"/>
</dbReference>
<dbReference type="EC" id="2.1.1.172" evidence="4"/>
<keyword evidence="2 4" id="KW-0808">Transferase</keyword>
<dbReference type="Gene3D" id="3.40.50.150">
    <property type="entry name" value="Vaccinia Virus protein VP39"/>
    <property type="match status" value="1"/>
</dbReference>
<dbReference type="PANTHER" id="PTHR47816:SF4">
    <property type="entry name" value="RIBOSOMAL RNA SMALL SUBUNIT METHYLTRANSFERASE C"/>
    <property type="match status" value="1"/>
</dbReference>
<proteinExistence type="predicted"/>
<evidence type="ECO:0000313" key="5">
    <source>
        <dbReference type="Proteomes" id="UP001597326"/>
    </source>
</evidence>
<evidence type="ECO:0000259" key="3">
    <source>
        <dbReference type="Pfam" id="PF05175"/>
    </source>
</evidence>
<comment type="caution">
    <text evidence="4">The sequence shown here is derived from an EMBL/GenBank/DDBJ whole genome shotgun (WGS) entry which is preliminary data.</text>
</comment>
<reference evidence="5" key="1">
    <citation type="journal article" date="2019" name="Int. J. Syst. Evol. Microbiol.">
        <title>The Global Catalogue of Microorganisms (GCM) 10K type strain sequencing project: providing services to taxonomists for standard genome sequencing and annotation.</title>
        <authorList>
            <consortium name="The Broad Institute Genomics Platform"/>
            <consortium name="The Broad Institute Genome Sequencing Center for Infectious Disease"/>
            <person name="Wu L."/>
            <person name="Ma J."/>
        </authorList>
    </citation>
    <scope>NUCLEOTIDE SEQUENCE [LARGE SCALE GENOMIC DNA]</scope>
    <source>
        <strain evidence="5">CAIM 431</strain>
    </source>
</reference>
<dbReference type="GO" id="GO:0052916">
    <property type="term" value="F:23S rRNA (guanine(1835)-N(2))-methyltransferase activity"/>
    <property type="evidence" value="ECO:0007669"/>
    <property type="project" value="UniProtKB-EC"/>
</dbReference>
<evidence type="ECO:0000256" key="2">
    <source>
        <dbReference type="ARBA" id="ARBA00022679"/>
    </source>
</evidence>
<accession>A0ABW4RRK0</accession>
<dbReference type="EMBL" id="JBHUFZ010000003">
    <property type="protein sequence ID" value="MFD1888846.1"/>
    <property type="molecule type" value="Genomic_DNA"/>
</dbReference>
<organism evidence="4 5">
    <name type="scientific">Luteococcus peritonei</name>
    <dbReference type="NCBI Taxonomy" id="88874"/>
    <lineage>
        <taxon>Bacteria</taxon>
        <taxon>Bacillati</taxon>
        <taxon>Actinomycetota</taxon>
        <taxon>Actinomycetes</taxon>
        <taxon>Propionibacteriales</taxon>
        <taxon>Propionibacteriaceae</taxon>
        <taxon>Luteococcus</taxon>
    </lineage>
</organism>
<dbReference type="EC" id="2.1.1.174" evidence="4"/>
<feature type="domain" description="Methyltransferase small" evidence="3">
    <location>
        <begin position="28"/>
        <end position="192"/>
    </location>
</feature>
<evidence type="ECO:0000313" key="4">
    <source>
        <dbReference type="EMBL" id="MFD1888846.1"/>
    </source>
</evidence>